<reference evidence="2" key="1">
    <citation type="submission" date="2022-05" db="EMBL/GenBank/DDBJ databases">
        <authorList>
            <person name="Okamura Y."/>
        </authorList>
    </citation>
    <scope>NUCLEOTIDE SEQUENCE</scope>
</reference>
<name>A0A9P0SFT9_PIEBR</name>
<feature type="compositionally biased region" description="Basic and acidic residues" evidence="1">
    <location>
        <begin position="9"/>
        <end position="22"/>
    </location>
</feature>
<evidence type="ECO:0000256" key="1">
    <source>
        <dbReference type="SAM" id="MobiDB-lite"/>
    </source>
</evidence>
<keyword evidence="3" id="KW-1185">Reference proteome</keyword>
<sequence>MDDTLGFSEQEKKTSDDWHPGDTEESVSSVTSKICPHYQDLQVLQKVSLELPYKCFLQEPTDDLRVCIF</sequence>
<comment type="caution">
    <text evidence="2">The sequence shown here is derived from an EMBL/GenBank/DDBJ whole genome shotgun (WGS) entry which is preliminary data.</text>
</comment>
<accession>A0A9P0SFT9</accession>
<proteinExistence type="predicted"/>
<evidence type="ECO:0000313" key="3">
    <source>
        <dbReference type="Proteomes" id="UP001152562"/>
    </source>
</evidence>
<dbReference type="EMBL" id="CALOZG010000001">
    <property type="protein sequence ID" value="CAH3862842.1"/>
    <property type="molecule type" value="Genomic_DNA"/>
</dbReference>
<gene>
    <name evidence="2" type="ORF">PIBRA_LOCUS476</name>
</gene>
<organism evidence="2 3">
    <name type="scientific">Pieris brassicae</name>
    <name type="common">White butterfly</name>
    <name type="synonym">Large white butterfly</name>
    <dbReference type="NCBI Taxonomy" id="7116"/>
    <lineage>
        <taxon>Eukaryota</taxon>
        <taxon>Metazoa</taxon>
        <taxon>Ecdysozoa</taxon>
        <taxon>Arthropoda</taxon>
        <taxon>Hexapoda</taxon>
        <taxon>Insecta</taxon>
        <taxon>Pterygota</taxon>
        <taxon>Neoptera</taxon>
        <taxon>Endopterygota</taxon>
        <taxon>Lepidoptera</taxon>
        <taxon>Glossata</taxon>
        <taxon>Ditrysia</taxon>
        <taxon>Papilionoidea</taxon>
        <taxon>Pieridae</taxon>
        <taxon>Pierinae</taxon>
        <taxon>Pieris</taxon>
    </lineage>
</organism>
<dbReference type="Proteomes" id="UP001152562">
    <property type="component" value="Unassembled WGS sequence"/>
</dbReference>
<protein>
    <submittedName>
        <fullName evidence="2">Uncharacterized protein</fullName>
    </submittedName>
</protein>
<feature type="region of interest" description="Disordered" evidence="1">
    <location>
        <begin position="1"/>
        <end position="26"/>
    </location>
</feature>
<evidence type="ECO:0000313" key="2">
    <source>
        <dbReference type="EMBL" id="CAH3862842.1"/>
    </source>
</evidence>
<dbReference type="AlphaFoldDB" id="A0A9P0SFT9"/>